<evidence type="ECO:0000313" key="2">
    <source>
        <dbReference type="EMBL" id="CAE8617208.1"/>
    </source>
</evidence>
<protein>
    <submittedName>
        <fullName evidence="2">Uncharacterized protein</fullName>
    </submittedName>
</protein>
<comment type="caution">
    <text evidence="2">The sequence shown here is derived from an EMBL/GenBank/DDBJ whole genome shotgun (WGS) entry which is preliminary data.</text>
</comment>
<feature type="region of interest" description="Disordered" evidence="1">
    <location>
        <begin position="1"/>
        <end position="30"/>
    </location>
</feature>
<reference evidence="2" key="1">
    <citation type="submission" date="2021-02" db="EMBL/GenBank/DDBJ databases">
        <authorList>
            <person name="Dougan E. K."/>
            <person name="Rhodes N."/>
            <person name="Thang M."/>
            <person name="Chan C."/>
        </authorList>
    </citation>
    <scope>NUCLEOTIDE SEQUENCE</scope>
</reference>
<feature type="compositionally biased region" description="Basic residues" evidence="1">
    <location>
        <begin position="18"/>
        <end position="27"/>
    </location>
</feature>
<feature type="compositionally biased region" description="Basic and acidic residues" evidence="1">
    <location>
        <begin position="68"/>
        <end position="78"/>
    </location>
</feature>
<keyword evidence="3" id="KW-1185">Reference proteome</keyword>
<dbReference type="OrthoDB" id="433686at2759"/>
<accession>A0A813FWQ0</accession>
<feature type="region of interest" description="Disordered" evidence="1">
    <location>
        <begin position="131"/>
        <end position="168"/>
    </location>
</feature>
<dbReference type="AlphaFoldDB" id="A0A813FWQ0"/>
<feature type="non-terminal residue" evidence="2">
    <location>
        <position position="168"/>
    </location>
</feature>
<feature type="compositionally biased region" description="Basic residues" evidence="1">
    <location>
        <begin position="131"/>
        <end position="140"/>
    </location>
</feature>
<feature type="compositionally biased region" description="Low complexity" evidence="1">
    <location>
        <begin position="155"/>
        <end position="168"/>
    </location>
</feature>
<sequence>ESPHPDREDPELPAAGRSRGKVSKKGSRQIEDWESGLESFGVAKCGVCGMKFPLDVGAIEKHSLECEAAQKEGRRPARSDSISVPDLGQVASAPRDRAASLRLLAGWVEAAEVGSNATPCYRNWCLARRCRRRSRRRRRWPGGSRGDAGEELQGEAESCGAGAAERSP</sequence>
<evidence type="ECO:0000313" key="3">
    <source>
        <dbReference type="Proteomes" id="UP000654075"/>
    </source>
</evidence>
<gene>
    <name evidence="2" type="ORF">PGLA1383_LOCUS34871</name>
</gene>
<evidence type="ECO:0000256" key="1">
    <source>
        <dbReference type="SAM" id="MobiDB-lite"/>
    </source>
</evidence>
<proteinExistence type="predicted"/>
<name>A0A813FWQ0_POLGL</name>
<feature type="region of interest" description="Disordered" evidence="1">
    <location>
        <begin position="68"/>
        <end position="92"/>
    </location>
</feature>
<feature type="non-terminal residue" evidence="2">
    <location>
        <position position="1"/>
    </location>
</feature>
<dbReference type="EMBL" id="CAJNNV010026092">
    <property type="protein sequence ID" value="CAE8617208.1"/>
    <property type="molecule type" value="Genomic_DNA"/>
</dbReference>
<organism evidence="2 3">
    <name type="scientific">Polarella glacialis</name>
    <name type="common">Dinoflagellate</name>
    <dbReference type="NCBI Taxonomy" id="89957"/>
    <lineage>
        <taxon>Eukaryota</taxon>
        <taxon>Sar</taxon>
        <taxon>Alveolata</taxon>
        <taxon>Dinophyceae</taxon>
        <taxon>Suessiales</taxon>
        <taxon>Suessiaceae</taxon>
        <taxon>Polarella</taxon>
    </lineage>
</organism>
<dbReference type="Proteomes" id="UP000654075">
    <property type="component" value="Unassembled WGS sequence"/>
</dbReference>